<dbReference type="PANTHER" id="PTHR38779:SF2">
    <property type="entry name" value="TYPE II SECRETION SYSTEM PROTEIN I-RELATED"/>
    <property type="match status" value="1"/>
</dbReference>
<dbReference type="EMBL" id="APJX01000002">
    <property type="protein sequence ID" value="EMS80592.1"/>
    <property type="molecule type" value="Genomic_DNA"/>
</dbReference>
<keyword evidence="7 9" id="KW-1133">Transmembrane helix</keyword>
<proteinExistence type="inferred from homology"/>
<evidence type="ECO:0000256" key="4">
    <source>
        <dbReference type="ARBA" id="ARBA00022481"/>
    </source>
</evidence>
<evidence type="ECO:0000256" key="2">
    <source>
        <dbReference type="ARBA" id="ARBA00008358"/>
    </source>
</evidence>
<dbReference type="OrthoDB" id="5419643at2"/>
<comment type="caution">
    <text evidence="10">The sequence shown here is derived from an EMBL/GenBank/DDBJ whole genome shotgun (WGS) entry which is preliminary data.</text>
</comment>
<dbReference type="NCBIfam" id="TIGR02523">
    <property type="entry name" value="type_IV_pilV"/>
    <property type="match status" value="1"/>
</dbReference>
<gene>
    <name evidence="10" type="primary">pilV</name>
    <name evidence="10" type="ORF">Dpo_2c02850</name>
</gene>
<keyword evidence="8 9" id="KW-0472">Membrane</keyword>
<dbReference type="Pfam" id="PF07963">
    <property type="entry name" value="N_methyl"/>
    <property type="match status" value="1"/>
</dbReference>
<evidence type="ECO:0000313" key="10">
    <source>
        <dbReference type="EMBL" id="EMS80592.1"/>
    </source>
</evidence>
<keyword evidence="3" id="KW-1003">Cell membrane</keyword>
<comment type="similarity">
    <text evidence="2">Belongs to the GSP I family.</text>
</comment>
<evidence type="ECO:0000256" key="6">
    <source>
        <dbReference type="ARBA" id="ARBA00022692"/>
    </source>
</evidence>
<evidence type="ECO:0000256" key="3">
    <source>
        <dbReference type="ARBA" id="ARBA00022475"/>
    </source>
</evidence>
<dbReference type="InterPro" id="IPR012902">
    <property type="entry name" value="N_methyl_site"/>
</dbReference>
<keyword evidence="11" id="KW-1185">Reference proteome</keyword>
<dbReference type="AlphaFoldDB" id="S0G6U3"/>
<accession>S0G6U3</accession>
<dbReference type="InterPro" id="IPR013362">
    <property type="entry name" value="Pilus_4_PilV"/>
</dbReference>
<dbReference type="PROSITE" id="PS00409">
    <property type="entry name" value="PROKAR_NTER_METHYL"/>
    <property type="match status" value="1"/>
</dbReference>
<protein>
    <submittedName>
        <fullName evidence="10">Type IV pili assembly protein PilV</fullName>
    </submittedName>
</protein>
<evidence type="ECO:0000256" key="9">
    <source>
        <dbReference type="SAM" id="Phobius"/>
    </source>
</evidence>
<name>S0G6U3_9BACT</name>
<dbReference type="GO" id="GO:0015628">
    <property type="term" value="P:protein secretion by the type II secretion system"/>
    <property type="evidence" value="ECO:0007669"/>
    <property type="project" value="InterPro"/>
</dbReference>
<dbReference type="Proteomes" id="UP000014216">
    <property type="component" value="Unassembled WGS sequence"/>
</dbReference>
<keyword evidence="5" id="KW-0997">Cell inner membrane</keyword>
<dbReference type="GO" id="GO:0005886">
    <property type="term" value="C:plasma membrane"/>
    <property type="evidence" value="ECO:0007669"/>
    <property type="project" value="UniProtKB-SubCell"/>
</dbReference>
<keyword evidence="4" id="KW-0488">Methylation</keyword>
<evidence type="ECO:0000256" key="7">
    <source>
        <dbReference type="ARBA" id="ARBA00022989"/>
    </source>
</evidence>
<sequence length="128" mass="13692">MNFKALAHSKLNNKSGFTLIEVLVAMAVFAIGILAITGMQVTSIQGNQSARLRTEAVSYASKHMDTLISNGYSAATDGSATEGSIILTWTVTGDSPVTGTKTIVLTATWDDKWGAKSVTLRYIMYNPD</sequence>
<dbReference type="RefSeq" id="WP_006964855.1">
    <property type="nucleotide sequence ID" value="NZ_APJX01000002.1"/>
</dbReference>
<evidence type="ECO:0000256" key="5">
    <source>
        <dbReference type="ARBA" id="ARBA00022519"/>
    </source>
</evidence>
<dbReference type="GO" id="GO:0015627">
    <property type="term" value="C:type II protein secretion system complex"/>
    <property type="evidence" value="ECO:0007669"/>
    <property type="project" value="InterPro"/>
</dbReference>
<dbReference type="NCBIfam" id="TIGR02532">
    <property type="entry name" value="IV_pilin_GFxxxE"/>
    <property type="match status" value="1"/>
</dbReference>
<keyword evidence="6 9" id="KW-0812">Transmembrane</keyword>
<dbReference type="PANTHER" id="PTHR38779">
    <property type="entry name" value="TYPE II SECRETION SYSTEM PROTEIN I-RELATED"/>
    <property type="match status" value="1"/>
</dbReference>
<feature type="transmembrane region" description="Helical" evidence="9">
    <location>
        <begin position="20"/>
        <end position="41"/>
    </location>
</feature>
<comment type="subcellular location">
    <subcellularLocation>
        <location evidence="1">Cell inner membrane</location>
        <topology evidence="1">Single-pass membrane protein</topology>
    </subcellularLocation>
</comment>
<evidence type="ECO:0000313" key="11">
    <source>
        <dbReference type="Proteomes" id="UP000014216"/>
    </source>
</evidence>
<evidence type="ECO:0000256" key="8">
    <source>
        <dbReference type="ARBA" id="ARBA00023136"/>
    </source>
</evidence>
<dbReference type="InterPro" id="IPR010052">
    <property type="entry name" value="T2SS_protein-GspI"/>
</dbReference>
<dbReference type="SUPFAM" id="SSF54523">
    <property type="entry name" value="Pili subunits"/>
    <property type="match status" value="1"/>
</dbReference>
<evidence type="ECO:0000256" key="1">
    <source>
        <dbReference type="ARBA" id="ARBA00004377"/>
    </source>
</evidence>
<organism evidence="10 11">
    <name type="scientific">Desulfotignum phosphitoxidans DSM 13687</name>
    <dbReference type="NCBI Taxonomy" id="1286635"/>
    <lineage>
        <taxon>Bacteria</taxon>
        <taxon>Pseudomonadati</taxon>
        <taxon>Thermodesulfobacteriota</taxon>
        <taxon>Desulfobacteria</taxon>
        <taxon>Desulfobacterales</taxon>
        <taxon>Desulfobacteraceae</taxon>
        <taxon>Desulfotignum</taxon>
    </lineage>
</organism>
<reference evidence="10 11" key="1">
    <citation type="journal article" date="2013" name="Genome Announc.">
        <title>Draft Genome Sequence of Desulfotignum phosphitoxidans DSM 13687 Strain FiPS-3.</title>
        <authorList>
            <person name="Poehlein A."/>
            <person name="Daniel R."/>
            <person name="Simeonova D.D."/>
        </authorList>
    </citation>
    <scope>NUCLEOTIDE SEQUENCE [LARGE SCALE GENOMIC DNA]</scope>
    <source>
        <strain evidence="10 11">DSM 13687</strain>
    </source>
</reference>
<dbReference type="InterPro" id="IPR045584">
    <property type="entry name" value="Pilin-like"/>
</dbReference>